<name>A0A0C3B2Q4_SERVB</name>
<sequence>MGNVASQNQLSDVLQLTNLFALVVTLLGVEAARRFFQARAALARIGNLPGPHAIFGPYSPVSMILGPIPYFTQPAGMPFRERYSMHQTYGADVVSSGYMFNMNPTYLWVADAAIAKQMTTNRLDFPKPLQIYEVISLYGPNVVSTEFDEWKRHRRIVAPSFNERNNRLVFEETTRIVGELFDIWSTKGDGETVKIDSVVPVTSRLALMVISAAGFGYRFGWDDMEDRPAGRQMTFSTALSTALESIVLRIVLGDAILKLWKRGRRVIMAFKELRVYMREMIDERRQSAADGANGQADLFTNLINGTSSEDEGKTFEQLSDEELMGNVFIFLFAGHETTAHSLGFTLALLATHQDIQEKAYQELRSIVPEGDQLTYAHVVKWTYGLAVTYESLRLYPPVTSFARYAAHDTVLTTSSTDGKNTPIVFPVPEGIEIMINVAGLHYNPKYWNEPEVFRPERFLGDYNRDAFMPLAAGPRACMGRRFSEIEATTFLAHLLLTYRFEGTRLNDTETPAEMRERLLRWRQGTVTIVPEKVSLTFTRRRK</sequence>
<evidence type="ECO:0000256" key="1">
    <source>
        <dbReference type="ARBA" id="ARBA00001971"/>
    </source>
</evidence>
<dbReference type="InterPro" id="IPR002401">
    <property type="entry name" value="Cyt_P450_E_grp-I"/>
</dbReference>
<dbReference type="GO" id="GO:0016705">
    <property type="term" value="F:oxidoreductase activity, acting on paired donors, with incorporation or reduction of molecular oxygen"/>
    <property type="evidence" value="ECO:0007669"/>
    <property type="project" value="InterPro"/>
</dbReference>
<dbReference type="PRINTS" id="PR00385">
    <property type="entry name" value="P450"/>
</dbReference>
<keyword evidence="6" id="KW-0560">Oxidoreductase</keyword>
<evidence type="ECO:0000256" key="8">
    <source>
        <dbReference type="ARBA" id="ARBA00023033"/>
    </source>
</evidence>
<reference evidence="11" key="2">
    <citation type="submission" date="2015-01" db="EMBL/GenBank/DDBJ databases">
        <title>Evolutionary Origins and Diversification of the Mycorrhizal Mutualists.</title>
        <authorList>
            <consortium name="DOE Joint Genome Institute"/>
            <consortium name="Mycorrhizal Genomics Consortium"/>
            <person name="Kohler A."/>
            <person name="Kuo A."/>
            <person name="Nagy L.G."/>
            <person name="Floudas D."/>
            <person name="Copeland A."/>
            <person name="Barry K.W."/>
            <person name="Cichocki N."/>
            <person name="Veneault-Fourrey C."/>
            <person name="LaButti K."/>
            <person name="Lindquist E.A."/>
            <person name="Lipzen A."/>
            <person name="Lundell T."/>
            <person name="Morin E."/>
            <person name="Murat C."/>
            <person name="Riley R."/>
            <person name="Ohm R."/>
            <person name="Sun H."/>
            <person name="Tunlid A."/>
            <person name="Henrissat B."/>
            <person name="Grigoriev I.V."/>
            <person name="Hibbett D.S."/>
            <person name="Martin F."/>
        </authorList>
    </citation>
    <scope>NUCLEOTIDE SEQUENCE [LARGE SCALE GENOMIC DNA]</scope>
    <source>
        <strain evidence="11">MAFF 305830</strain>
    </source>
</reference>
<dbReference type="STRING" id="933852.A0A0C3B2Q4"/>
<dbReference type="GO" id="GO:0005506">
    <property type="term" value="F:iron ion binding"/>
    <property type="evidence" value="ECO:0007669"/>
    <property type="project" value="InterPro"/>
</dbReference>
<evidence type="ECO:0000256" key="5">
    <source>
        <dbReference type="ARBA" id="ARBA00022723"/>
    </source>
</evidence>
<keyword evidence="4 9" id="KW-0349">Heme</keyword>
<dbReference type="GO" id="GO:0004497">
    <property type="term" value="F:monooxygenase activity"/>
    <property type="evidence" value="ECO:0007669"/>
    <property type="project" value="UniProtKB-KW"/>
</dbReference>
<dbReference type="InterPro" id="IPR036396">
    <property type="entry name" value="Cyt_P450_sf"/>
</dbReference>
<evidence type="ECO:0000256" key="7">
    <source>
        <dbReference type="ARBA" id="ARBA00023004"/>
    </source>
</evidence>
<evidence type="ECO:0000256" key="4">
    <source>
        <dbReference type="ARBA" id="ARBA00022617"/>
    </source>
</evidence>
<comment type="pathway">
    <text evidence="2">Secondary metabolite biosynthesis.</text>
</comment>
<dbReference type="OrthoDB" id="1470350at2759"/>
<gene>
    <name evidence="10" type="ORF">M408DRAFT_193544</name>
</gene>
<evidence type="ECO:0000256" key="3">
    <source>
        <dbReference type="ARBA" id="ARBA00010617"/>
    </source>
</evidence>
<reference evidence="10 11" key="1">
    <citation type="submission" date="2014-04" db="EMBL/GenBank/DDBJ databases">
        <authorList>
            <consortium name="DOE Joint Genome Institute"/>
            <person name="Kuo A."/>
            <person name="Zuccaro A."/>
            <person name="Kohler A."/>
            <person name="Nagy L.G."/>
            <person name="Floudas D."/>
            <person name="Copeland A."/>
            <person name="Barry K.W."/>
            <person name="Cichocki N."/>
            <person name="Veneault-Fourrey C."/>
            <person name="LaButti K."/>
            <person name="Lindquist E.A."/>
            <person name="Lipzen A."/>
            <person name="Lundell T."/>
            <person name="Morin E."/>
            <person name="Murat C."/>
            <person name="Sun H."/>
            <person name="Tunlid A."/>
            <person name="Henrissat B."/>
            <person name="Grigoriev I.V."/>
            <person name="Hibbett D.S."/>
            <person name="Martin F."/>
            <person name="Nordberg H.P."/>
            <person name="Cantor M.N."/>
            <person name="Hua S.X."/>
        </authorList>
    </citation>
    <scope>NUCLEOTIDE SEQUENCE [LARGE SCALE GENOMIC DNA]</scope>
    <source>
        <strain evidence="10 11">MAFF 305830</strain>
    </source>
</reference>
<protein>
    <recommendedName>
        <fullName evidence="12">Cytochrome P450</fullName>
    </recommendedName>
</protein>
<dbReference type="HOGENOM" id="CLU_001570_25_0_1"/>
<dbReference type="Pfam" id="PF00067">
    <property type="entry name" value="p450"/>
    <property type="match status" value="1"/>
</dbReference>
<dbReference type="AlphaFoldDB" id="A0A0C3B2Q4"/>
<dbReference type="PRINTS" id="PR00463">
    <property type="entry name" value="EP450I"/>
</dbReference>
<dbReference type="InterPro" id="IPR050121">
    <property type="entry name" value="Cytochrome_P450_monoxygenase"/>
</dbReference>
<comment type="cofactor">
    <cofactor evidence="1 9">
        <name>heme</name>
        <dbReference type="ChEBI" id="CHEBI:30413"/>
    </cofactor>
</comment>
<evidence type="ECO:0008006" key="12">
    <source>
        <dbReference type="Google" id="ProtNLM"/>
    </source>
</evidence>
<proteinExistence type="inferred from homology"/>
<dbReference type="SUPFAM" id="SSF48264">
    <property type="entry name" value="Cytochrome P450"/>
    <property type="match status" value="1"/>
</dbReference>
<dbReference type="Gene3D" id="1.10.630.10">
    <property type="entry name" value="Cytochrome P450"/>
    <property type="match status" value="1"/>
</dbReference>
<dbReference type="GO" id="GO:0020037">
    <property type="term" value="F:heme binding"/>
    <property type="evidence" value="ECO:0007669"/>
    <property type="project" value="InterPro"/>
</dbReference>
<keyword evidence="7 9" id="KW-0408">Iron</keyword>
<organism evidence="10 11">
    <name type="scientific">Serendipita vermifera MAFF 305830</name>
    <dbReference type="NCBI Taxonomy" id="933852"/>
    <lineage>
        <taxon>Eukaryota</taxon>
        <taxon>Fungi</taxon>
        <taxon>Dikarya</taxon>
        <taxon>Basidiomycota</taxon>
        <taxon>Agaricomycotina</taxon>
        <taxon>Agaricomycetes</taxon>
        <taxon>Sebacinales</taxon>
        <taxon>Serendipitaceae</taxon>
        <taxon>Serendipita</taxon>
    </lineage>
</organism>
<evidence type="ECO:0000313" key="10">
    <source>
        <dbReference type="EMBL" id="KIM26469.1"/>
    </source>
</evidence>
<dbReference type="PANTHER" id="PTHR24305">
    <property type="entry name" value="CYTOCHROME P450"/>
    <property type="match status" value="1"/>
</dbReference>
<accession>A0A0C3B2Q4</accession>
<dbReference type="InterPro" id="IPR001128">
    <property type="entry name" value="Cyt_P450"/>
</dbReference>
<keyword evidence="11" id="KW-1185">Reference proteome</keyword>
<evidence type="ECO:0000256" key="6">
    <source>
        <dbReference type="ARBA" id="ARBA00023002"/>
    </source>
</evidence>
<keyword evidence="5 9" id="KW-0479">Metal-binding</keyword>
<keyword evidence="8" id="KW-0503">Monooxygenase</keyword>
<evidence type="ECO:0000256" key="2">
    <source>
        <dbReference type="ARBA" id="ARBA00005179"/>
    </source>
</evidence>
<dbReference type="Proteomes" id="UP000054097">
    <property type="component" value="Unassembled WGS sequence"/>
</dbReference>
<comment type="similarity">
    <text evidence="3">Belongs to the cytochrome P450 family.</text>
</comment>
<dbReference type="PANTHER" id="PTHR24305:SF166">
    <property type="entry name" value="CYTOCHROME P450 12A4, MITOCHONDRIAL-RELATED"/>
    <property type="match status" value="1"/>
</dbReference>
<evidence type="ECO:0000313" key="11">
    <source>
        <dbReference type="Proteomes" id="UP000054097"/>
    </source>
</evidence>
<feature type="binding site" description="axial binding residue" evidence="9">
    <location>
        <position position="477"/>
    </location>
    <ligand>
        <name>heme</name>
        <dbReference type="ChEBI" id="CHEBI:30413"/>
    </ligand>
    <ligandPart>
        <name>Fe</name>
        <dbReference type="ChEBI" id="CHEBI:18248"/>
    </ligandPart>
</feature>
<evidence type="ECO:0000256" key="9">
    <source>
        <dbReference type="PIRSR" id="PIRSR602401-1"/>
    </source>
</evidence>
<dbReference type="EMBL" id="KN824306">
    <property type="protein sequence ID" value="KIM26469.1"/>
    <property type="molecule type" value="Genomic_DNA"/>
</dbReference>